<dbReference type="EMBL" id="JASNQZ010000002">
    <property type="protein sequence ID" value="KAL0960036.1"/>
    <property type="molecule type" value="Genomic_DNA"/>
</dbReference>
<evidence type="ECO:0000256" key="1">
    <source>
        <dbReference type="SAM" id="MobiDB-lite"/>
    </source>
</evidence>
<feature type="compositionally biased region" description="Basic and acidic residues" evidence="1">
    <location>
        <begin position="106"/>
        <end position="115"/>
    </location>
</feature>
<feature type="region of interest" description="Disordered" evidence="1">
    <location>
        <begin position="247"/>
        <end position="281"/>
    </location>
</feature>
<dbReference type="Proteomes" id="UP001556367">
    <property type="component" value="Unassembled WGS sequence"/>
</dbReference>
<feature type="compositionally biased region" description="Low complexity" evidence="1">
    <location>
        <begin position="28"/>
        <end position="44"/>
    </location>
</feature>
<name>A0ABR3JWY0_9AGAR</name>
<accession>A0ABR3JWY0</accession>
<keyword evidence="3" id="KW-1185">Reference proteome</keyword>
<feature type="compositionally biased region" description="Polar residues" evidence="1">
    <location>
        <begin position="48"/>
        <end position="62"/>
    </location>
</feature>
<feature type="compositionally biased region" description="Basic and acidic residues" evidence="1">
    <location>
        <begin position="144"/>
        <end position="156"/>
    </location>
</feature>
<protein>
    <submittedName>
        <fullName evidence="2">Uncharacterized protein</fullName>
    </submittedName>
</protein>
<reference evidence="3" key="1">
    <citation type="submission" date="2024-06" db="EMBL/GenBank/DDBJ databases">
        <title>Multi-omics analyses provide insights into the biosynthesis of the anticancer antibiotic pleurotin in Hohenbuehelia grisea.</title>
        <authorList>
            <person name="Weaver J.A."/>
            <person name="Alberti F."/>
        </authorList>
    </citation>
    <scope>NUCLEOTIDE SEQUENCE [LARGE SCALE GENOMIC DNA]</scope>
    <source>
        <strain evidence="3">T-177</strain>
    </source>
</reference>
<evidence type="ECO:0000313" key="3">
    <source>
        <dbReference type="Proteomes" id="UP001556367"/>
    </source>
</evidence>
<gene>
    <name evidence="2" type="ORF">HGRIS_011684</name>
</gene>
<evidence type="ECO:0000313" key="2">
    <source>
        <dbReference type="EMBL" id="KAL0960036.1"/>
    </source>
</evidence>
<proteinExistence type="predicted"/>
<organism evidence="2 3">
    <name type="scientific">Hohenbuehelia grisea</name>
    <dbReference type="NCBI Taxonomy" id="104357"/>
    <lineage>
        <taxon>Eukaryota</taxon>
        <taxon>Fungi</taxon>
        <taxon>Dikarya</taxon>
        <taxon>Basidiomycota</taxon>
        <taxon>Agaricomycotina</taxon>
        <taxon>Agaricomycetes</taxon>
        <taxon>Agaricomycetidae</taxon>
        <taxon>Agaricales</taxon>
        <taxon>Pleurotineae</taxon>
        <taxon>Pleurotaceae</taxon>
        <taxon>Hohenbuehelia</taxon>
    </lineage>
</organism>
<sequence>MATRPRSFTVFVDQPTGDIPKPPTNKRLPLSSSLSAPTLPTAALFNKENVNPLTGERSSNATGKKRKENALTSKVTTPLAVKPLPAPEVSKPEKKKRKSSTSSSSTKEKGGEKSKKGSSSRKALRRSPRRVATLPRLEEDVEAEVEKEKERVSQAEVDSKCYDLTVKPLADVSAAYGSFELPRFSPAKSKFNFVKDSSVEPEIGDFSTSFGTNFLSKDTSRATSPSDQETLLATPERKRIYAFTFSSPSPTSEKFRKMARATSVPAERPVRQGLSHPASSP</sequence>
<feature type="compositionally biased region" description="Basic residues" evidence="1">
    <location>
        <begin position="116"/>
        <end position="129"/>
    </location>
</feature>
<feature type="region of interest" description="Disordered" evidence="1">
    <location>
        <begin position="1"/>
        <end position="156"/>
    </location>
</feature>
<comment type="caution">
    <text evidence="2">The sequence shown here is derived from an EMBL/GenBank/DDBJ whole genome shotgun (WGS) entry which is preliminary data.</text>
</comment>